<dbReference type="GO" id="GO:0009507">
    <property type="term" value="C:chloroplast"/>
    <property type="evidence" value="ECO:0007669"/>
    <property type="project" value="TreeGrafter"/>
</dbReference>
<dbReference type="PROSITE" id="PS50072">
    <property type="entry name" value="CSA_PPIASE_2"/>
    <property type="match status" value="1"/>
</dbReference>
<dbReference type="Gene3D" id="2.40.100.10">
    <property type="entry name" value="Cyclophilin-like"/>
    <property type="match status" value="1"/>
</dbReference>
<evidence type="ECO:0000313" key="2">
    <source>
        <dbReference type="EMBL" id="KFM28719.1"/>
    </source>
</evidence>
<dbReference type="InterPro" id="IPR002130">
    <property type="entry name" value="Cyclophilin-type_PPIase_dom"/>
</dbReference>
<dbReference type="GO" id="GO:0003755">
    <property type="term" value="F:peptidyl-prolyl cis-trans isomerase activity"/>
    <property type="evidence" value="ECO:0007669"/>
    <property type="project" value="InterPro"/>
</dbReference>
<dbReference type="KEGG" id="apro:F751_3549"/>
<accession>A0A087SSL5</accession>
<dbReference type="STRING" id="3075.A0A087SSL5"/>
<organism evidence="2 3">
    <name type="scientific">Auxenochlorella protothecoides</name>
    <name type="common">Green microalga</name>
    <name type="synonym">Chlorella protothecoides</name>
    <dbReference type="NCBI Taxonomy" id="3075"/>
    <lineage>
        <taxon>Eukaryota</taxon>
        <taxon>Viridiplantae</taxon>
        <taxon>Chlorophyta</taxon>
        <taxon>core chlorophytes</taxon>
        <taxon>Trebouxiophyceae</taxon>
        <taxon>Chlorellales</taxon>
        <taxon>Chlorellaceae</taxon>
        <taxon>Auxenochlorella</taxon>
    </lineage>
</organism>
<dbReference type="Pfam" id="PF00160">
    <property type="entry name" value="Pro_isomerase"/>
    <property type="match status" value="1"/>
</dbReference>
<dbReference type="EMBL" id="KL662180">
    <property type="protein sequence ID" value="KFM28719.1"/>
    <property type="molecule type" value="Genomic_DNA"/>
</dbReference>
<dbReference type="SUPFAM" id="SSF50891">
    <property type="entry name" value="Cyclophilin-like"/>
    <property type="match status" value="1"/>
</dbReference>
<dbReference type="Proteomes" id="UP000028924">
    <property type="component" value="Unassembled WGS sequence"/>
</dbReference>
<feature type="domain" description="PPIase cyclophilin-type" evidence="1">
    <location>
        <begin position="1"/>
        <end position="195"/>
    </location>
</feature>
<dbReference type="PANTHER" id="PTHR47875:SF1">
    <property type="entry name" value="PEPTIDYL-PROLYL CIS-TRANS ISOMERASE CYP28, CHLOROPLASTIC"/>
    <property type="match status" value="1"/>
</dbReference>
<keyword evidence="3" id="KW-1185">Reference proteome</keyword>
<reference evidence="2 3" key="1">
    <citation type="journal article" date="2014" name="BMC Genomics">
        <title>Oil accumulation mechanisms of the oleaginous microalga Chlorella protothecoides revealed through its genome, transcriptomes, and proteomes.</title>
        <authorList>
            <person name="Gao C."/>
            <person name="Wang Y."/>
            <person name="Shen Y."/>
            <person name="Yan D."/>
            <person name="He X."/>
            <person name="Dai J."/>
            <person name="Wu Q."/>
        </authorList>
    </citation>
    <scope>NUCLEOTIDE SEQUENCE [LARGE SCALE GENOMIC DNA]</scope>
    <source>
        <strain evidence="2 3">0710</strain>
    </source>
</reference>
<dbReference type="OrthoDB" id="193499at2759"/>
<proteinExistence type="predicted"/>
<dbReference type="InterPro" id="IPR044178">
    <property type="entry name" value="CYP28-like"/>
</dbReference>
<gene>
    <name evidence="2" type="ORF">F751_3549</name>
</gene>
<name>A0A087SSL5_AUXPR</name>
<dbReference type="GeneID" id="23614940"/>
<evidence type="ECO:0000313" key="3">
    <source>
        <dbReference type="Proteomes" id="UP000028924"/>
    </source>
</evidence>
<dbReference type="PANTHER" id="PTHR47875">
    <property type="entry name" value="PEPTIDYL-PROLYL CIS-TRANS ISOMERASE CYP28, CHLOROPLASTIC"/>
    <property type="match status" value="1"/>
</dbReference>
<dbReference type="AlphaFoldDB" id="A0A087SSL5"/>
<protein>
    <recommendedName>
        <fullName evidence="1">PPIase cyclophilin-type domain-containing protein</fullName>
    </recommendedName>
</protein>
<dbReference type="RefSeq" id="XP_011401764.1">
    <property type="nucleotide sequence ID" value="XM_011403462.1"/>
</dbReference>
<sequence length="199" mass="21662">MRSLAQPCGTHLERLYGDVAPASTASILETIRAGKYDQSLINKVLPGQYLLLGHQGPKRLGYVAGAQCSQPNTDLMQSASFQLPHRRPGTVSLAVTENEDEQYLQRLPSYCNVSMLITTGPGPVPSLDGQNVVIGELLDGFDVLAAVQRVPTFYPSSNRRAFNELGQVFGDKRANLAAKRWGRPLKPIVVMAAGEIRET</sequence>
<dbReference type="eggNOG" id="KOG0865">
    <property type="taxonomic scope" value="Eukaryota"/>
</dbReference>
<evidence type="ECO:0000259" key="1">
    <source>
        <dbReference type="PROSITE" id="PS50072"/>
    </source>
</evidence>
<dbReference type="InterPro" id="IPR029000">
    <property type="entry name" value="Cyclophilin-like_dom_sf"/>
</dbReference>